<evidence type="ECO:0000313" key="2">
    <source>
        <dbReference type="Proteomes" id="UP000789901"/>
    </source>
</evidence>
<name>A0ABN7V6N5_GIGMA</name>
<evidence type="ECO:0000313" key="1">
    <source>
        <dbReference type="EMBL" id="CAG8737633.1"/>
    </source>
</evidence>
<reference evidence="1 2" key="1">
    <citation type="submission" date="2021-06" db="EMBL/GenBank/DDBJ databases">
        <authorList>
            <person name="Kallberg Y."/>
            <person name="Tangrot J."/>
            <person name="Rosling A."/>
        </authorList>
    </citation>
    <scope>NUCLEOTIDE SEQUENCE [LARGE SCALE GENOMIC DNA]</scope>
    <source>
        <strain evidence="1 2">120-4 pot B 10/14</strain>
    </source>
</reference>
<accession>A0ABN7V6N5</accession>
<organism evidence="1 2">
    <name type="scientific">Gigaspora margarita</name>
    <dbReference type="NCBI Taxonomy" id="4874"/>
    <lineage>
        <taxon>Eukaryota</taxon>
        <taxon>Fungi</taxon>
        <taxon>Fungi incertae sedis</taxon>
        <taxon>Mucoromycota</taxon>
        <taxon>Glomeromycotina</taxon>
        <taxon>Glomeromycetes</taxon>
        <taxon>Diversisporales</taxon>
        <taxon>Gigasporaceae</taxon>
        <taxon>Gigaspora</taxon>
    </lineage>
</organism>
<comment type="caution">
    <text evidence="1">The sequence shown here is derived from an EMBL/GenBank/DDBJ whole genome shotgun (WGS) entry which is preliminary data.</text>
</comment>
<proteinExistence type="predicted"/>
<dbReference type="EMBL" id="CAJVQB010010203">
    <property type="protein sequence ID" value="CAG8737633.1"/>
    <property type="molecule type" value="Genomic_DNA"/>
</dbReference>
<protein>
    <submittedName>
        <fullName evidence="1">29021_t:CDS:1</fullName>
    </submittedName>
</protein>
<keyword evidence="2" id="KW-1185">Reference proteome</keyword>
<gene>
    <name evidence="1" type="ORF">GMARGA_LOCUS15037</name>
</gene>
<dbReference type="Proteomes" id="UP000789901">
    <property type="component" value="Unassembled WGS sequence"/>
</dbReference>
<sequence length="321" mass="35953">MNTITQSIRQDVKGKVNDSNIISSIAVSSLISSSVITSKQPIPEITEQLSNTNQEPQLVLLDKQIGSLRGSYIRSYLTNQSFSEKAIKLYEAAFDANSTKTVSSNIKKQMDPVAGSLNSIVKFFNNQLDSEKVYNTIAGYRSAISEIHDWINHLPIGFYPIIVKAMRGIYHKNPLPLPNDEIINLVLAFDKVRLLEDNNTIDILWLLQKFAFLLAIMIASRPFNLTRIKVISKLLTSNSAIFTIRNPKEHKISIAHSSNKSVTKRIYIGSYPDLPEILPLAIVDALLICTHAWYCKDEQKASLLLTSTGLHNPPFPDTVTR</sequence>